<reference evidence="6" key="1">
    <citation type="submission" date="2012-06" db="EMBL/GenBank/DDBJ databases">
        <title>Complete sequence of chromosome of Desulfomonile tiedjei DSM 6799.</title>
        <authorList>
            <person name="Lucas S."/>
            <person name="Copeland A."/>
            <person name="Lapidus A."/>
            <person name="Glavina del Rio T."/>
            <person name="Dalin E."/>
            <person name="Tice H."/>
            <person name="Bruce D."/>
            <person name="Goodwin L."/>
            <person name="Pitluck S."/>
            <person name="Peters L."/>
            <person name="Ovchinnikova G."/>
            <person name="Zeytun A."/>
            <person name="Lu M."/>
            <person name="Kyrpides N."/>
            <person name="Mavromatis K."/>
            <person name="Ivanova N."/>
            <person name="Brettin T."/>
            <person name="Detter J.C."/>
            <person name="Han C."/>
            <person name="Larimer F."/>
            <person name="Land M."/>
            <person name="Hauser L."/>
            <person name="Markowitz V."/>
            <person name="Cheng J.-F."/>
            <person name="Hugenholtz P."/>
            <person name="Woyke T."/>
            <person name="Wu D."/>
            <person name="Spring S."/>
            <person name="Schroeder M."/>
            <person name="Brambilla E."/>
            <person name="Klenk H.-P."/>
            <person name="Eisen J.A."/>
        </authorList>
    </citation>
    <scope>NUCLEOTIDE SEQUENCE [LARGE SCALE GENOMIC DNA]</scope>
    <source>
        <strain evidence="6">ATCC 49306 / DSM 6799 / DCB-1</strain>
    </source>
</reference>
<organism evidence="5 6">
    <name type="scientific">Desulfomonile tiedjei (strain ATCC 49306 / DSM 6799 / DCB-1)</name>
    <dbReference type="NCBI Taxonomy" id="706587"/>
    <lineage>
        <taxon>Bacteria</taxon>
        <taxon>Pseudomonadati</taxon>
        <taxon>Thermodesulfobacteriota</taxon>
        <taxon>Desulfomonilia</taxon>
        <taxon>Desulfomonilales</taxon>
        <taxon>Desulfomonilaceae</taxon>
        <taxon>Desulfomonile</taxon>
    </lineage>
</organism>
<dbReference type="AlphaFoldDB" id="I4CCB5"/>
<evidence type="ECO:0000313" key="5">
    <source>
        <dbReference type="EMBL" id="AFM27206.1"/>
    </source>
</evidence>
<sequence length="301" mass="34841">MEKQHETVGAKSLMELWLKTSTDFWTSMTESDPNGSQRQQPDTGESQEKGRAEEALQSTMRAVKAFAASMAEPEAAESWAKGINTLPEVFIKMTQPVANSFFLAQQEWMKKAGRVGQCASEHRLNDISGTSFRVLTEVYEREFRHFFHIPQVGLARGYQEHFNAAVDRYNLFQTSLTEFLSLLYLPLEQSLKMMQDKLAEMTDSGKLPDDSKEYYRMWIKILENHYATLFKSPEYLETLRKTLDSVNEFIIARSQILQDTLKVLPVPSQQEMDELYKEIYLLKKKIRNLEKLIPELSNSQK</sequence>
<dbReference type="HOGENOM" id="CLU_923561_0_0_7"/>
<dbReference type="Pfam" id="PF09712">
    <property type="entry name" value="PHA_synth_III_E"/>
    <property type="match status" value="1"/>
</dbReference>
<evidence type="ECO:0000313" key="6">
    <source>
        <dbReference type="Proteomes" id="UP000006055"/>
    </source>
</evidence>
<dbReference type="OrthoDB" id="9780807at2"/>
<dbReference type="eggNOG" id="ENOG502ZA44">
    <property type="taxonomic scope" value="Bacteria"/>
</dbReference>
<dbReference type="Proteomes" id="UP000006055">
    <property type="component" value="Chromosome"/>
</dbReference>
<evidence type="ECO:0000256" key="4">
    <source>
        <dbReference type="SAM" id="MobiDB-lite"/>
    </source>
</evidence>
<feature type="region of interest" description="Disordered" evidence="4">
    <location>
        <begin position="24"/>
        <end position="54"/>
    </location>
</feature>
<dbReference type="EMBL" id="CP003360">
    <property type="protein sequence ID" value="AFM27206.1"/>
    <property type="molecule type" value="Genomic_DNA"/>
</dbReference>
<dbReference type="InterPro" id="IPR010123">
    <property type="entry name" value="PHA_synth_III_E"/>
</dbReference>
<evidence type="ECO:0000256" key="2">
    <source>
        <dbReference type="ARBA" id="ARBA00019066"/>
    </source>
</evidence>
<accession>I4CCB5</accession>
<evidence type="ECO:0000256" key="1">
    <source>
        <dbReference type="ARBA" id="ARBA00004683"/>
    </source>
</evidence>
<protein>
    <recommendedName>
        <fullName evidence="2">Poly(3-hydroxyalkanoate) polymerase subunit PhaE</fullName>
    </recommendedName>
</protein>
<dbReference type="RefSeq" id="WP_014812317.1">
    <property type="nucleotide sequence ID" value="NC_018025.1"/>
</dbReference>
<comment type="pathway">
    <text evidence="1">Biopolymer metabolism; poly-(R)-3-hydroxybutanoate biosynthesis.</text>
</comment>
<dbReference type="UniPathway" id="UPA00917"/>
<proteinExistence type="predicted"/>
<dbReference type="KEGG" id="dti:Desti_4579"/>
<feature type="compositionally biased region" description="Polar residues" evidence="4">
    <location>
        <begin position="24"/>
        <end position="44"/>
    </location>
</feature>
<keyword evidence="3" id="KW-0583">PHB biosynthesis</keyword>
<gene>
    <name evidence="5" type="ordered locus">Desti_4579</name>
</gene>
<dbReference type="STRING" id="706587.Desti_4579"/>
<dbReference type="GO" id="GO:0042619">
    <property type="term" value="P:poly-hydroxybutyrate biosynthetic process"/>
    <property type="evidence" value="ECO:0007669"/>
    <property type="project" value="UniProtKB-KW"/>
</dbReference>
<evidence type="ECO:0000256" key="3">
    <source>
        <dbReference type="ARBA" id="ARBA00022752"/>
    </source>
</evidence>
<keyword evidence="6" id="KW-1185">Reference proteome</keyword>
<name>I4CCB5_DESTA</name>